<feature type="transmembrane region" description="Helical" evidence="1">
    <location>
        <begin position="7"/>
        <end position="27"/>
    </location>
</feature>
<keyword evidence="3" id="KW-1185">Reference proteome</keyword>
<keyword evidence="1" id="KW-0472">Membrane</keyword>
<organism evidence="2 3">
    <name type="scientific">Geodia barretti</name>
    <name type="common">Barrett's horny sponge</name>
    <dbReference type="NCBI Taxonomy" id="519541"/>
    <lineage>
        <taxon>Eukaryota</taxon>
        <taxon>Metazoa</taxon>
        <taxon>Porifera</taxon>
        <taxon>Demospongiae</taxon>
        <taxon>Heteroscleromorpha</taxon>
        <taxon>Tetractinellida</taxon>
        <taxon>Astrophorina</taxon>
        <taxon>Geodiidae</taxon>
        <taxon>Geodia</taxon>
    </lineage>
</organism>
<accession>A0AA35RRL6</accession>
<dbReference type="EMBL" id="CASHTH010001417">
    <property type="protein sequence ID" value="CAI8015081.1"/>
    <property type="molecule type" value="Genomic_DNA"/>
</dbReference>
<proteinExistence type="predicted"/>
<sequence>MSLIQRTAIPIIVLLAVVGVGVAIFTASSPFASGQETDSCDTGVGIGIKTRNESGQNVASVRHGDVINYGVTLSLLEPEPGTTYCNFGGGTLTITLPSGDEVVVAGSEDTPAIETVSTGNPFFSTTVNYAVNQNDGVQSNPDDLENDNVELTVRARYSGGHTVSSTGTLLGAEVEASGSNLVRMVAPSVDIVISPSVVQDAAVPDSQTVYQGQVASFNVVITNTGGFELSNIAVASLEDAEAGEVSIADCARAADSFEALAVGSSTAAYTCGTTTETSFVQRVQVTADGTATDTAGGAIAIQVSNDDTTTVFYGTVAVGITITAQSPVVRLEQNGTFDITVTTPTATGLDNVTVAVRIDGPGEGQSTDSVDCSKSYQTVAADAEVEPYACSEAMFQGINTITATVSGTVPGTETVLQATDSTQVEAITPGLSIAITPGEQTIRSGATAQLTFTITNGASDLTGVTVIDPDPSNTIGLDLQICDTALDAIGDLAANQEISIICTTAILAEETSYEAVAVGTASDNSTEPSDTANALVKILSPSTAIGLAYEESDTQIIRLVVQTLKVTETNDGDSPLSDVTVTMDPTGVVLTRDSKQYVSGDANNDAILDPGETWEWRVVTVAVAGDVVLLPANAETLFISATGYGVDQLGGEVTIPGDVDEYGEVNIPIVAN</sequence>
<reference evidence="2" key="1">
    <citation type="submission" date="2023-03" db="EMBL/GenBank/DDBJ databases">
        <authorList>
            <person name="Steffen K."/>
            <person name="Cardenas P."/>
        </authorList>
    </citation>
    <scope>NUCLEOTIDE SEQUENCE</scope>
</reference>
<gene>
    <name evidence="2" type="ORF">GBAR_LOCUS9386</name>
</gene>
<evidence type="ECO:0000256" key="1">
    <source>
        <dbReference type="SAM" id="Phobius"/>
    </source>
</evidence>
<keyword evidence="1" id="KW-1133">Transmembrane helix</keyword>
<protein>
    <recommendedName>
        <fullName evidence="4">DUF11 domain-containing protein</fullName>
    </recommendedName>
</protein>
<evidence type="ECO:0000313" key="2">
    <source>
        <dbReference type="EMBL" id="CAI8015081.1"/>
    </source>
</evidence>
<keyword evidence="1" id="KW-0812">Transmembrane</keyword>
<dbReference type="Proteomes" id="UP001174909">
    <property type="component" value="Unassembled WGS sequence"/>
</dbReference>
<dbReference type="AlphaFoldDB" id="A0AA35RRL6"/>
<evidence type="ECO:0000313" key="3">
    <source>
        <dbReference type="Proteomes" id="UP001174909"/>
    </source>
</evidence>
<evidence type="ECO:0008006" key="4">
    <source>
        <dbReference type="Google" id="ProtNLM"/>
    </source>
</evidence>
<comment type="caution">
    <text evidence="2">The sequence shown here is derived from an EMBL/GenBank/DDBJ whole genome shotgun (WGS) entry which is preliminary data.</text>
</comment>
<name>A0AA35RRL6_GEOBA</name>